<dbReference type="InterPro" id="IPR013725">
    <property type="entry name" value="DNA_replication_fac_RFC1_C"/>
</dbReference>
<organism evidence="12 13">
    <name type="scientific">Chlamydomonas eustigma</name>
    <dbReference type="NCBI Taxonomy" id="1157962"/>
    <lineage>
        <taxon>Eukaryota</taxon>
        <taxon>Viridiplantae</taxon>
        <taxon>Chlorophyta</taxon>
        <taxon>core chlorophytes</taxon>
        <taxon>Chlorophyceae</taxon>
        <taxon>CS clade</taxon>
        <taxon>Chlamydomonadales</taxon>
        <taxon>Chlamydomonadaceae</taxon>
        <taxon>Chlamydomonas</taxon>
    </lineage>
</organism>
<protein>
    <recommendedName>
        <fullName evidence="4 9">Replication factor C subunit 1</fullName>
    </recommendedName>
</protein>
<dbReference type="SUPFAM" id="SSF52113">
    <property type="entry name" value="BRCT domain"/>
    <property type="match status" value="1"/>
</dbReference>
<feature type="compositionally biased region" description="Gly residues" evidence="10">
    <location>
        <begin position="1232"/>
        <end position="1255"/>
    </location>
</feature>
<dbReference type="InterPro" id="IPR008921">
    <property type="entry name" value="DNA_pol3_clamp-load_cplx_C"/>
</dbReference>
<dbReference type="GO" id="GO:0006281">
    <property type="term" value="P:DNA repair"/>
    <property type="evidence" value="ECO:0007669"/>
    <property type="project" value="InterPro"/>
</dbReference>
<keyword evidence="8 9" id="KW-0539">Nucleus</keyword>
<dbReference type="SUPFAM" id="SSF52540">
    <property type="entry name" value="P-loop containing nucleoside triphosphate hydrolases"/>
    <property type="match status" value="1"/>
</dbReference>
<proteinExistence type="inferred from homology"/>
<feature type="compositionally biased region" description="Low complexity" evidence="10">
    <location>
        <begin position="124"/>
        <end position="135"/>
    </location>
</feature>
<dbReference type="InterPro" id="IPR036420">
    <property type="entry name" value="BRCT_dom_sf"/>
</dbReference>
<feature type="region of interest" description="Disordered" evidence="10">
    <location>
        <begin position="1"/>
        <end position="262"/>
    </location>
</feature>
<dbReference type="GO" id="GO:0005634">
    <property type="term" value="C:nucleus"/>
    <property type="evidence" value="ECO:0007669"/>
    <property type="project" value="UniProtKB-SubCell"/>
</dbReference>
<dbReference type="Pfam" id="PF00004">
    <property type="entry name" value="AAA"/>
    <property type="match status" value="1"/>
</dbReference>
<sequence length="1261" mass="131964">MIDFKSQSKKAGDIRSFFGSKQAVPKSEGVRVQDTNVTANNANTTASPIKGKDDSKRIASAKKQPAPAEPKSAPASKVAIQVTPSSQTVVVSSPATSMKKKSNKDRAAASSPAASAKKSNKDQAAASPASAKKPAVTALVSSRKRSSKRAQVISSSEEEDVHDDDDEDEDFSVEEIVDSDGEASADMESEEGLQDCVMVDEEEDNSSKKKKINKSSGSSGSERATKKIKTDVDMASKTIGQQSNKSNKNVAMESKEGSVPAIGTVDKLEKELDRHTLPLSTISTAQKKSGRVLPASLAAAARTAAPAAASSAPSPGLKKVPATIAAAAAAAPANKRAAAAQAAAPALDATARQAIQAVDEAVKKLPPESEVKYSLPAEGTDAAGNDGIPPPLHGQKDLPRGHPDCLSGKTFVITGILESLYREEAEDAIKRHGGRVTGAVSGKTTFLLAGSNCGRSKHRAAQEKGTRIIDEDGLFSLISASIPFVINQNRGAAVKELSPVVTARLGSIEAPTTIKNNDNHTTLNIQRRAAGSSCSPAAGTAARKPANQDASSAKLSAPLPSLTGGSFFGATDVRASAKGLTAATTATAAAAASSASHYGHTESLLWVDKHKPKSSVELTGNNGLVASLRAWLSQWSAIHLHGKQPVAYSGSGSGKPKDLHKKAVLLSGPPGIGKTSAAHIIARECGFEVVEVNASDSRSKSDSKITDGIGGKSSNMVKEMTTNETMFSCKGMVSHAGPAGLKKQLLVMDEVDGMSGGDRGGVQDLIDSIKKSKIPIIAICNDKYHQKLKSLRNHCLELDFKRPTSLQVSKRMQEVCAKEGLRINDSTMTALVEGACGDLRLILGQLQMVRRSRTSLTYDDVKGKQGAAKDADLSPFDVSRRLFEPSMATCSINDQLDLVFADSDLVPLLIQENYVNHRPVIAGNDEQRMRALAKAAESISSGDVINSALRRSNNWSLGPAALTLMGIVPATYMRGPRELLGLPNGNEMNFPRFTAWLGNYSSSNKQRRLLGEVTTTMGSSGHMPSHRSVVRTEYLSALRTLLTQPLRQIGSTASGAAAGAAAAPSQEAAITTLLELMDSYCISREQFDYVVDVTSFKTKATWGEDPMKDVETKVKSAFTRRFNQMGHVARCGLMLEEPKKGRGGKGRGKAAGTADAGEDEDLEIGELQEGEEALPASGQQQESEEGEDDTADALMLQKKLAKKGVSLQLKSETKAGATKGGGSGAGKASSGRGAGGGSGSGVGGKNGNGGRGRGGNAASKK</sequence>
<dbReference type="Proteomes" id="UP000232323">
    <property type="component" value="Unassembled WGS sequence"/>
</dbReference>
<gene>
    <name evidence="12" type="ORF">CEUSTIGMA_g1902.t1</name>
</gene>
<feature type="compositionally biased region" description="Acidic residues" evidence="10">
    <location>
        <begin position="156"/>
        <end position="204"/>
    </location>
</feature>
<accession>A0A250WUF0</accession>
<dbReference type="SUPFAM" id="SSF48019">
    <property type="entry name" value="post-AAA+ oligomerization domain-like"/>
    <property type="match status" value="1"/>
</dbReference>
<dbReference type="SMART" id="SM00292">
    <property type="entry name" value="BRCT"/>
    <property type="match status" value="1"/>
</dbReference>
<dbReference type="InterPro" id="IPR027417">
    <property type="entry name" value="P-loop_NTPase"/>
</dbReference>
<dbReference type="InterPro" id="IPR001357">
    <property type="entry name" value="BRCT_dom"/>
</dbReference>
<evidence type="ECO:0000256" key="9">
    <source>
        <dbReference type="PIRNR" id="PIRNR036578"/>
    </source>
</evidence>
<evidence type="ECO:0000256" key="2">
    <source>
        <dbReference type="ARBA" id="ARBA00006116"/>
    </source>
</evidence>
<evidence type="ECO:0000256" key="10">
    <source>
        <dbReference type="SAM" id="MobiDB-lite"/>
    </source>
</evidence>
<dbReference type="InterPro" id="IPR003959">
    <property type="entry name" value="ATPase_AAA_core"/>
</dbReference>
<dbReference type="InterPro" id="IPR012178">
    <property type="entry name" value="RFC1"/>
</dbReference>
<dbReference type="EMBL" id="BEGY01000007">
    <property type="protein sequence ID" value="GAX74453.1"/>
    <property type="molecule type" value="Genomic_DNA"/>
</dbReference>
<feature type="region of interest" description="Disordered" evidence="10">
    <location>
        <begin position="1171"/>
        <end position="1261"/>
    </location>
</feature>
<dbReference type="PIRSF" id="PIRSF036578">
    <property type="entry name" value="RFC1"/>
    <property type="match status" value="1"/>
</dbReference>
<feature type="region of interest" description="Disordered" evidence="10">
    <location>
        <begin position="528"/>
        <end position="555"/>
    </location>
</feature>
<dbReference type="PANTHER" id="PTHR23389">
    <property type="entry name" value="CHROMOSOME TRANSMISSION FIDELITY FACTOR 18"/>
    <property type="match status" value="1"/>
</dbReference>
<dbReference type="GO" id="GO:0003677">
    <property type="term" value="F:DNA binding"/>
    <property type="evidence" value="ECO:0007669"/>
    <property type="project" value="InterPro"/>
</dbReference>
<dbReference type="Gene3D" id="1.20.272.10">
    <property type="match status" value="1"/>
</dbReference>
<evidence type="ECO:0000256" key="4">
    <source>
        <dbReference type="ARBA" id="ARBA00020401"/>
    </source>
</evidence>
<feature type="compositionally biased region" description="Basic and acidic residues" evidence="10">
    <location>
        <begin position="223"/>
        <end position="234"/>
    </location>
</feature>
<feature type="domain" description="BRCT" evidence="11">
    <location>
        <begin position="401"/>
        <end position="478"/>
    </location>
</feature>
<feature type="compositionally biased region" description="Polar residues" evidence="10">
    <location>
        <begin position="238"/>
        <end position="249"/>
    </location>
</feature>
<feature type="compositionally biased region" description="Acidic residues" evidence="10">
    <location>
        <begin position="1182"/>
        <end position="1191"/>
    </location>
</feature>
<evidence type="ECO:0000313" key="13">
    <source>
        <dbReference type="Proteomes" id="UP000232323"/>
    </source>
</evidence>
<dbReference type="Pfam" id="PF08519">
    <property type="entry name" value="RFC1"/>
    <property type="match status" value="1"/>
</dbReference>
<dbReference type="InterPro" id="IPR047854">
    <property type="entry name" value="RFC_lid"/>
</dbReference>
<evidence type="ECO:0000256" key="6">
    <source>
        <dbReference type="ARBA" id="ARBA00022741"/>
    </source>
</evidence>
<feature type="region of interest" description="Disordered" evidence="10">
    <location>
        <begin position="1134"/>
        <end position="1159"/>
    </location>
</feature>
<name>A0A250WUF0_9CHLO</name>
<evidence type="ECO:0000313" key="12">
    <source>
        <dbReference type="EMBL" id="GAX74453.1"/>
    </source>
</evidence>
<dbReference type="AlphaFoldDB" id="A0A250WUF0"/>
<evidence type="ECO:0000256" key="1">
    <source>
        <dbReference type="ARBA" id="ARBA00004123"/>
    </source>
</evidence>
<dbReference type="CDD" id="cd00009">
    <property type="entry name" value="AAA"/>
    <property type="match status" value="1"/>
</dbReference>
<feature type="compositionally biased region" description="Low complexity" evidence="10">
    <location>
        <begin position="108"/>
        <end position="117"/>
    </location>
</feature>
<dbReference type="OrthoDB" id="446168at2759"/>
<feature type="compositionally biased region" description="Low complexity" evidence="10">
    <location>
        <begin position="61"/>
        <end position="94"/>
    </location>
</feature>
<keyword evidence="5 9" id="KW-0235">DNA replication</keyword>
<dbReference type="Gene3D" id="3.40.50.10190">
    <property type="entry name" value="BRCT domain"/>
    <property type="match status" value="1"/>
</dbReference>
<evidence type="ECO:0000256" key="5">
    <source>
        <dbReference type="ARBA" id="ARBA00022705"/>
    </source>
</evidence>
<dbReference type="STRING" id="1157962.A0A250WUF0"/>
<evidence type="ECO:0000256" key="8">
    <source>
        <dbReference type="ARBA" id="ARBA00023242"/>
    </source>
</evidence>
<dbReference type="Pfam" id="PF00533">
    <property type="entry name" value="BRCT"/>
    <property type="match status" value="1"/>
</dbReference>
<dbReference type="CDD" id="cd17752">
    <property type="entry name" value="BRCT_RFC1"/>
    <property type="match status" value="1"/>
</dbReference>
<dbReference type="FunFam" id="3.40.50.300:FF:000395">
    <property type="entry name" value="Replication factor C subunit 1"/>
    <property type="match status" value="1"/>
</dbReference>
<dbReference type="InterPro" id="IPR003593">
    <property type="entry name" value="AAA+_ATPase"/>
</dbReference>
<dbReference type="GO" id="GO:0005524">
    <property type="term" value="F:ATP binding"/>
    <property type="evidence" value="ECO:0007669"/>
    <property type="project" value="UniProtKB-UniRule"/>
</dbReference>
<dbReference type="Gene3D" id="3.40.50.300">
    <property type="entry name" value="P-loop containing nucleotide triphosphate hydrolases"/>
    <property type="match status" value="1"/>
</dbReference>
<evidence type="ECO:0000259" key="11">
    <source>
        <dbReference type="PROSITE" id="PS50172"/>
    </source>
</evidence>
<dbReference type="CDD" id="cd18140">
    <property type="entry name" value="HLD_clamp_RFC"/>
    <property type="match status" value="1"/>
</dbReference>
<dbReference type="Pfam" id="PF25361">
    <property type="entry name" value="AAA_lid_RFC1"/>
    <property type="match status" value="1"/>
</dbReference>
<dbReference type="GO" id="GO:0016887">
    <property type="term" value="F:ATP hydrolysis activity"/>
    <property type="evidence" value="ECO:0007669"/>
    <property type="project" value="InterPro"/>
</dbReference>
<dbReference type="Gene3D" id="1.10.8.60">
    <property type="match status" value="1"/>
</dbReference>
<dbReference type="GO" id="GO:0003689">
    <property type="term" value="F:DNA clamp loader activity"/>
    <property type="evidence" value="ECO:0007669"/>
    <property type="project" value="UniProtKB-UniRule"/>
</dbReference>
<keyword evidence="13" id="KW-1185">Reference proteome</keyword>
<comment type="similarity">
    <text evidence="2 9">Belongs to the activator 1 large subunit family.</text>
</comment>
<dbReference type="PANTHER" id="PTHR23389:SF6">
    <property type="entry name" value="REPLICATION FACTOR C SUBUNIT 1"/>
    <property type="match status" value="1"/>
</dbReference>
<feature type="compositionally biased region" description="Low complexity" evidence="10">
    <location>
        <begin position="35"/>
        <end position="46"/>
    </location>
</feature>
<dbReference type="GO" id="GO:0006260">
    <property type="term" value="P:DNA replication"/>
    <property type="evidence" value="ECO:0007669"/>
    <property type="project" value="UniProtKB-KW"/>
</dbReference>
<dbReference type="SMART" id="SM00382">
    <property type="entry name" value="AAA"/>
    <property type="match status" value="1"/>
</dbReference>
<comment type="subunit">
    <text evidence="3">Heterotetramer of subunits RFC2, RFC3, RFC4 and RFC5 that can form a complex with RFC1.</text>
</comment>
<comment type="caution">
    <text evidence="12">The sequence shown here is derived from an EMBL/GenBank/DDBJ whole genome shotgun (WGS) entry which is preliminary data.</text>
</comment>
<dbReference type="FunFam" id="3.40.50.10190:FF:000001">
    <property type="entry name" value="Replication factor C subunit 1"/>
    <property type="match status" value="1"/>
</dbReference>
<keyword evidence="6 9" id="KW-0547">Nucleotide-binding</keyword>
<comment type="subcellular location">
    <subcellularLocation>
        <location evidence="1 9">Nucleus</location>
    </subcellularLocation>
</comment>
<evidence type="ECO:0000256" key="7">
    <source>
        <dbReference type="ARBA" id="ARBA00022840"/>
    </source>
</evidence>
<evidence type="ECO:0000256" key="3">
    <source>
        <dbReference type="ARBA" id="ARBA00011480"/>
    </source>
</evidence>
<dbReference type="PROSITE" id="PS50172">
    <property type="entry name" value="BRCT"/>
    <property type="match status" value="1"/>
</dbReference>
<keyword evidence="7 9" id="KW-0067">ATP-binding</keyword>
<reference evidence="12 13" key="1">
    <citation type="submission" date="2017-08" db="EMBL/GenBank/DDBJ databases">
        <title>Acidophilic green algal genome provides insights into adaptation to an acidic environment.</title>
        <authorList>
            <person name="Hirooka S."/>
            <person name="Hirose Y."/>
            <person name="Kanesaki Y."/>
            <person name="Higuchi S."/>
            <person name="Fujiwara T."/>
            <person name="Onuma R."/>
            <person name="Era A."/>
            <person name="Ohbayashi R."/>
            <person name="Uzuka A."/>
            <person name="Nozaki H."/>
            <person name="Yoshikawa H."/>
            <person name="Miyagishima S.Y."/>
        </authorList>
    </citation>
    <scope>NUCLEOTIDE SEQUENCE [LARGE SCALE GENOMIC DNA]</scope>
    <source>
        <strain evidence="12 13">NIES-2499</strain>
    </source>
</reference>
<dbReference type="GO" id="GO:0005663">
    <property type="term" value="C:DNA replication factor C complex"/>
    <property type="evidence" value="ECO:0007669"/>
    <property type="project" value="InterPro"/>
</dbReference>